<evidence type="ECO:0000313" key="6">
    <source>
        <dbReference type="EMBL" id="KFD64653.1"/>
    </source>
</evidence>
<evidence type="ECO:0000259" key="4">
    <source>
        <dbReference type="PROSITE" id="PS50296"/>
    </source>
</evidence>
<feature type="non-terminal residue" evidence="6">
    <location>
        <position position="1"/>
    </location>
</feature>
<gene>
    <name evidence="5" type="ORF">M513_07848</name>
    <name evidence="6" type="ORF">M514_07848</name>
</gene>
<accession>A0A085N5A7</accession>
<feature type="compositionally biased region" description="Basic residues" evidence="3">
    <location>
        <begin position="128"/>
        <end position="138"/>
    </location>
</feature>
<dbReference type="GO" id="GO:0003743">
    <property type="term" value="F:translation initiation factor activity"/>
    <property type="evidence" value="ECO:0007669"/>
    <property type="project" value="InterPro"/>
</dbReference>
<dbReference type="FunFam" id="3.30.780.10:FF:000004">
    <property type="entry name" value="density-regulated protein-like"/>
    <property type="match status" value="1"/>
</dbReference>
<sequence length="231" mass="25875">LCSFTIYRTPCRNVNAAAASTLGKVIAGKVKRFLLLLRENIMRGRLPMSEESHCFRACDLSRTEEETEYPVKVHYCGECSLPTEYCEYGPSPDRCREWMKKHLPILFAELSANVELAETASDTEEKKRQKRGGKAAVKPKKLAGTQPIILARAPRGKNKFVTIVSGLSSYSINLKIASKYFAQKFACGSSVTGPDEIVIQGDVKDDLFDLMPEKWPQIDHDAIEDIGDQKR</sequence>
<keyword evidence="7" id="KW-1185">Reference proteome</keyword>
<dbReference type="InterPro" id="IPR048517">
    <property type="entry name" value="DENR_N"/>
</dbReference>
<dbReference type="EMBL" id="KL367552">
    <property type="protein sequence ID" value="KFD64653.1"/>
    <property type="molecule type" value="Genomic_DNA"/>
</dbReference>
<organism evidence="6">
    <name type="scientific">Trichuris suis</name>
    <name type="common">pig whipworm</name>
    <dbReference type="NCBI Taxonomy" id="68888"/>
    <lineage>
        <taxon>Eukaryota</taxon>
        <taxon>Metazoa</taxon>
        <taxon>Ecdysozoa</taxon>
        <taxon>Nematoda</taxon>
        <taxon>Enoplea</taxon>
        <taxon>Dorylaimia</taxon>
        <taxon>Trichinellida</taxon>
        <taxon>Trichuridae</taxon>
        <taxon>Trichuris</taxon>
    </lineage>
</organism>
<dbReference type="EMBL" id="KL363241">
    <property type="protein sequence ID" value="KFD51248.1"/>
    <property type="molecule type" value="Genomic_DNA"/>
</dbReference>
<reference evidence="6 7" key="1">
    <citation type="journal article" date="2014" name="Nat. Genet.">
        <title>Genome and transcriptome of the porcine whipworm Trichuris suis.</title>
        <authorList>
            <person name="Jex A.R."/>
            <person name="Nejsum P."/>
            <person name="Schwarz E.M."/>
            <person name="Hu L."/>
            <person name="Young N.D."/>
            <person name="Hall R.S."/>
            <person name="Korhonen P.K."/>
            <person name="Liao S."/>
            <person name="Thamsborg S."/>
            <person name="Xia J."/>
            <person name="Xu P."/>
            <person name="Wang S."/>
            <person name="Scheerlinck J.P."/>
            <person name="Hofmann A."/>
            <person name="Sternberg P.W."/>
            <person name="Wang J."/>
            <person name="Gasser R.B."/>
        </authorList>
    </citation>
    <scope>NUCLEOTIDE SEQUENCE [LARGE SCALE GENOMIC DNA]</scope>
    <source>
        <strain evidence="6">DCEP-RM93F</strain>
        <strain evidence="5">DCEP-RM93M</strain>
    </source>
</reference>
<protein>
    <recommendedName>
        <fullName evidence="2">Density-regulated protein homolog</fullName>
    </recommendedName>
</protein>
<feature type="domain" description="SUI1" evidence="4">
    <location>
        <begin position="148"/>
        <end position="215"/>
    </location>
</feature>
<evidence type="ECO:0000256" key="1">
    <source>
        <dbReference type="ARBA" id="ARBA00007514"/>
    </source>
</evidence>
<dbReference type="GO" id="GO:0002188">
    <property type="term" value="P:translation reinitiation"/>
    <property type="evidence" value="ECO:0007669"/>
    <property type="project" value="TreeGrafter"/>
</dbReference>
<dbReference type="GO" id="GO:0001731">
    <property type="term" value="P:formation of translation preinitiation complex"/>
    <property type="evidence" value="ECO:0007669"/>
    <property type="project" value="TreeGrafter"/>
</dbReference>
<evidence type="ECO:0000256" key="2">
    <source>
        <dbReference type="ARBA" id="ARBA00071856"/>
    </source>
</evidence>
<dbReference type="SUPFAM" id="SSF55159">
    <property type="entry name" value="eIF1-like"/>
    <property type="match status" value="1"/>
</dbReference>
<proteinExistence type="inferred from homology"/>
<comment type="similarity">
    <text evidence="1">Belongs to the DENR family.</text>
</comment>
<evidence type="ECO:0000313" key="7">
    <source>
        <dbReference type="Proteomes" id="UP000030764"/>
    </source>
</evidence>
<dbReference type="Gene3D" id="3.30.780.10">
    <property type="entry name" value="SUI1-like domain"/>
    <property type="match status" value="1"/>
</dbReference>
<dbReference type="Pfam" id="PF21023">
    <property type="entry name" value="DENR_N"/>
    <property type="match status" value="1"/>
</dbReference>
<dbReference type="InterPro" id="IPR050318">
    <property type="entry name" value="DENR/SUI1_TIF"/>
</dbReference>
<dbReference type="PROSITE" id="PS50296">
    <property type="entry name" value="SUI1"/>
    <property type="match status" value="1"/>
</dbReference>
<dbReference type="Pfam" id="PF01253">
    <property type="entry name" value="SUI1"/>
    <property type="match status" value="1"/>
</dbReference>
<dbReference type="Proteomes" id="UP000030764">
    <property type="component" value="Unassembled WGS sequence"/>
</dbReference>
<evidence type="ECO:0000313" key="5">
    <source>
        <dbReference type="EMBL" id="KFD51248.1"/>
    </source>
</evidence>
<dbReference type="InterPro" id="IPR036877">
    <property type="entry name" value="SUI1_dom_sf"/>
</dbReference>
<dbReference type="Proteomes" id="UP000030758">
    <property type="component" value="Unassembled WGS sequence"/>
</dbReference>
<dbReference type="AlphaFoldDB" id="A0A085N5A7"/>
<dbReference type="GO" id="GO:0003729">
    <property type="term" value="F:mRNA binding"/>
    <property type="evidence" value="ECO:0007669"/>
    <property type="project" value="TreeGrafter"/>
</dbReference>
<evidence type="ECO:0000256" key="3">
    <source>
        <dbReference type="SAM" id="MobiDB-lite"/>
    </source>
</evidence>
<feature type="non-terminal residue" evidence="6">
    <location>
        <position position="231"/>
    </location>
</feature>
<dbReference type="PANTHER" id="PTHR12789:SF0">
    <property type="entry name" value="DENSITY-REGULATED PROTEIN"/>
    <property type="match status" value="1"/>
</dbReference>
<dbReference type="InterPro" id="IPR001950">
    <property type="entry name" value="SUI1"/>
</dbReference>
<dbReference type="InterPro" id="IPR046447">
    <property type="entry name" value="DENR_C"/>
</dbReference>
<name>A0A085N5A7_9BILA</name>
<dbReference type="PANTHER" id="PTHR12789">
    <property type="entry name" value="DENSITY-REGULATED PROTEIN HOMOLOG"/>
    <property type="match status" value="1"/>
</dbReference>
<feature type="region of interest" description="Disordered" evidence="3">
    <location>
        <begin position="118"/>
        <end position="138"/>
    </location>
</feature>
<dbReference type="CDD" id="cd11607">
    <property type="entry name" value="DENR_C"/>
    <property type="match status" value="1"/>
</dbReference>